<keyword evidence="3 5" id="KW-0812">Transmembrane</keyword>
<feature type="compositionally biased region" description="Basic and acidic residues" evidence="2">
    <location>
        <begin position="3429"/>
        <end position="3447"/>
    </location>
</feature>
<dbReference type="GeneID" id="7843229"/>
<dbReference type="InParanoid" id="I7LWU6"/>
<dbReference type="Proteomes" id="UP000009168">
    <property type="component" value="Unassembled WGS sequence"/>
</dbReference>
<dbReference type="RefSeq" id="XP_001023133.3">
    <property type="nucleotide sequence ID" value="XM_001023133.3"/>
</dbReference>
<gene>
    <name evidence="5" type="ORF">TTHERM_00492410</name>
</gene>
<evidence type="ECO:0000313" key="6">
    <source>
        <dbReference type="Proteomes" id="UP000009168"/>
    </source>
</evidence>
<dbReference type="Gene3D" id="2.160.20.80">
    <property type="entry name" value="E3 ubiquitin-protein ligase SopA"/>
    <property type="match status" value="1"/>
</dbReference>
<dbReference type="InterPro" id="IPR011050">
    <property type="entry name" value="Pectin_lyase_fold/virulence"/>
</dbReference>
<name>I7LWU6_TETTS</name>
<evidence type="ECO:0000313" key="5">
    <source>
        <dbReference type="EMBL" id="EAS02888.3"/>
    </source>
</evidence>
<feature type="transmembrane region" description="Helical" evidence="3">
    <location>
        <begin position="2647"/>
        <end position="2665"/>
    </location>
</feature>
<keyword evidence="3" id="KW-1133">Transmembrane helix</keyword>
<feature type="transmembrane region" description="Helical" evidence="3">
    <location>
        <begin position="2695"/>
        <end position="2713"/>
    </location>
</feature>
<feature type="transmembrane region" description="Helical" evidence="3">
    <location>
        <begin position="2959"/>
        <end position="2978"/>
    </location>
</feature>
<keyword evidence="1" id="KW-0175">Coiled coil</keyword>
<feature type="compositionally biased region" description="Polar residues" evidence="2">
    <location>
        <begin position="3173"/>
        <end position="3184"/>
    </location>
</feature>
<evidence type="ECO:0000256" key="2">
    <source>
        <dbReference type="SAM" id="MobiDB-lite"/>
    </source>
</evidence>
<keyword evidence="6" id="KW-1185">Reference proteome</keyword>
<feature type="transmembrane region" description="Helical" evidence="3">
    <location>
        <begin position="2990"/>
        <end position="3009"/>
    </location>
</feature>
<accession>I7LWU6</accession>
<keyword evidence="4" id="KW-0732">Signal</keyword>
<feature type="compositionally biased region" description="Polar residues" evidence="2">
    <location>
        <begin position="3448"/>
        <end position="3458"/>
    </location>
</feature>
<dbReference type="SUPFAM" id="SSF51126">
    <property type="entry name" value="Pectin lyase-like"/>
    <property type="match status" value="1"/>
</dbReference>
<evidence type="ECO:0000256" key="3">
    <source>
        <dbReference type="SAM" id="Phobius"/>
    </source>
</evidence>
<organism evidence="5 6">
    <name type="scientific">Tetrahymena thermophila (strain SB210)</name>
    <dbReference type="NCBI Taxonomy" id="312017"/>
    <lineage>
        <taxon>Eukaryota</taxon>
        <taxon>Sar</taxon>
        <taxon>Alveolata</taxon>
        <taxon>Ciliophora</taxon>
        <taxon>Intramacronucleata</taxon>
        <taxon>Oligohymenophorea</taxon>
        <taxon>Hymenostomatida</taxon>
        <taxon>Tetrahymenina</taxon>
        <taxon>Tetrahymenidae</taxon>
        <taxon>Tetrahymena</taxon>
    </lineage>
</organism>
<feature type="transmembrane region" description="Helical" evidence="3">
    <location>
        <begin position="2757"/>
        <end position="2782"/>
    </location>
</feature>
<dbReference type="KEGG" id="tet:TTHERM_00492410"/>
<feature type="chain" id="PRO_5003712097" evidence="4">
    <location>
        <begin position="21"/>
        <end position="3490"/>
    </location>
</feature>
<evidence type="ECO:0000256" key="4">
    <source>
        <dbReference type="SAM" id="SignalP"/>
    </source>
</evidence>
<feature type="region of interest" description="Disordered" evidence="2">
    <location>
        <begin position="3153"/>
        <end position="3190"/>
    </location>
</feature>
<keyword evidence="3" id="KW-0472">Membrane</keyword>
<reference evidence="5" key="1">
    <citation type="submission" date="2008-09" db="EMBL/GenBank/DDBJ databases">
        <authorList>
            <person name="Eisen J.A."/>
            <person name="Wu M."/>
            <person name="Wu D."/>
            <person name="Nierman W.C."/>
            <person name="Orias E."/>
            <person name="Delcher A.L."/>
            <person name="Salzberg S.L."/>
        </authorList>
    </citation>
    <scope>NUCLEOTIDE SEQUENCE</scope>
    <source>
        <strain evidence="5">SB210</strain>
    </source>
</reference>
<dbReference type="PANTHER" id="PTHR11319">
    <property type="entry name" value="G PROTEIN-COUPLED RECEPTOR-RELATED"/>
    <property type="match status" value="1"/>
</dbReference>
<proteinExistence type="predicted"/>
<dbReference type="PANTHER" id="PTHR11319:SF35">
    <property type="entry name" value="OUTER MEMBRANE PROTEIN PMPC-RELATED"/>
    <property type="match status" value="1"/>
</dbReference>
<feature type="signal peptide" evidence="4">
    <location>
        <begin position="1"/>
        <end position="20"/>
    </location>
</feature>
<feature type="coiled-coil region" evidence="1">
    <location>
        <begin position="3254"/>
        <end position="3288"/>
    </location>
</feature>
<protein>
    <submittedName>
        <fullName evidence="5">Transmembrane protein, putative</fullName>
    </submittedName>
</protein>
<reference evidence="5" key="2">
    <citation type="submission" date="2014-02" db="EMBL/GenBank/DDBJ databases">
        <title>Annotation update of Tetrahymena thermophila SB210.</title>
        <authorList>
            <person name="Bidwell S."/>
            <person name="Michalis H.M."/>
            <person name="Zafar N."/>
            <person name="Joardar V."/>
            <person name="Miao W."/>
            <person name="Russ C."/>
            <person name="Eisen J."/>
            <person name="Wu M."/>
            <person name="Wu D."/>
            <person name="Nierman W."/>
            <person name="Orias E."/>
            <person name="Delcher A."/>
            <person name="Salzberg S."/>
            <person name="Coyne R."/>
        </authorList>
    </citation>
    <scope>NUCLEOTIDE SEQUENCE</scope>
    <source>
        <strain evidence="5">SB210</strain>
    </source>
</reference>
<feature type="transmembrane region" description="Helical" evidence="3">
    <location>
        <begin position="2794"/>
        <end position="2815"/>
    </location>
</feature>
<dbReference type="EMBL" id="GG662512">
    <property type="protein sequence ID" value="EAS02888.3"/>
    <property type="molecule type" value="Genomic_DNA"/>
</dbReference>
<feature type="transmembrane region" description="Helical" evidence="3">
    <location>
        <begin position="3015"/>
        <end position="3036"/>
    </location>
</feature>
<sequence length="3490" mass="395176">MKQIICTAILAFTCFQLIEAQCPQANPAPNDDSCCLNNNPQKLDSIYISKLADGSCSQSDSGPNIIRCYTQTYCLLSSTNNKCINLMTSTQYTGFNTDDSTCIDNSIKKDQSKIQCSYKNNPNSPTCLLVDASQGSCYFLDIKSSANQYRLNNGFCGGNTSSPDIALCSPGYVCLDSTDSMNKKCLEFQKVRWSSSPYINSIMGTSSVDGTCIISASAQNPSQTTLAIVCAYDFCLTPQGQCVQLNTIRYIGREQNTSNCIEIGTNGKTADSCSKGYCLFQSNCYQITITNQLNLKLDPTSSNPNEDVLVIGSGLQGDDFNRCIFQKIDLNKLSNPQNNIQTPGYFGAIYPDIYAEQCDYNNYCLQCDLFPVKCKCKLIGDNMCKDANNQCTSNDNSSCVSCRYDQCIQNTGKCQTLNSSPTPYCQANQSKCNSVQDPTCISCPAGYCFDSTQTSAKCIEMSSVQIQNNQCLINRYGFVACQYLDMNARKQQQPEQNLFCADNNNACQLIYTDSDPKKPNSSCLRCPDSYKNPGNKICYKDNTSSTSTGGSTGNIFGLNLKEEIKYYDINSNYLYTSNKNNNCFYEDAHGTCLQCIQNYFLRQINGQIKCIQCPTTTTIGTDMIQQDVINYYDKIYLSDYQSLFQYQKPTTTSSSVQCYDCIMNIQEWAPSQHSQYLNCQQFIFSYQQLAQTTIAMSYLKSFNIDSTQQLQVFQPDSSQQIKIKNCKTIKVKSDGTPICQVCDNTFTFDYKNEQCFQCNPNCLNCYYGGLYEGQMVNWSSPPDNLKNIDFKSLSGNQYQLLCSACLKSVGYTLMKDFTDCEQCATKCDYCYWGNTSFNLTSKNTIYSADYLKDLDLKKKCVQCSPGFVFDKTFSQSQSSIEGQACVAQLYNCQQSAFLNKTGFPLTINPWFNETQVDQSKGLQCLLCQYKSGSQIQLQNNQCQPLSSSSTPLSCQVLNSNNQCQLCNTQSYLKLSNNQCTDGQCSTLVYDCQRCYQYQDSSTSASGSSNPVDIYQCLECSTPGKVPSINGCVDCPIGCSSCYEGNSQLNFTAQLLYIRPQLTLQQRLFYQSQFDTKFICTSCQNGYVLDVVEQTCVYKDCGPNCAKCDYTGPIPQCQVCNITNLIQPIQNLIGNIGQFYFQSSNFDYSLFASFTSDKTDCQLCPIWCTSCDPITIGSDPFNLYNSQCHGCKSDDKVLQSVKLVDPTKESVTMTFDRSRGRCYFCKNIQTTNNPSNGCHYYQDIKIDLFCGSISEPIQQGTSYNLARGNEINWDSVILGMSDLNSAYVQYNELSVREIIVTFNILAKDPASLNICTLNSKITISSQIANEIKSLQVYKLIIQGDLTNNPPPNQILLKLNGLLIFEGFQQIQMQNFNVQATNEDSVKQYGLSFSSTNISMALFQNMSFTRTKLGTISSALNIIFNNLYQKLNFTNVDFDYIYMVKQNLIQTTYDIQQTINGAINIQLNKVTFNNAYLDSCNFLSIQVAQTNINMIDVNLISSELHNGAQLLQYNMASSTSTVGIIMQNFIMQNVTITSSSYIFQMSQLSSWYANKIKITGSTFQDTSYNAAVFVANGANINNLQISNTVFTNYCFLMTPSVISSNNLYNSANLFMIYNVIFNQNKINVPGTILINLQGYSVSQYNIELKSFNIASNTFSLEPDGQNLISINTFNTVELNHIFVQDYQNTDSLIVNSVQQTTFNDINCFGTTYDKYVNSCIQLTDFHSTAIFKSITLSNFKSQSSQISIQMQIDVSSAQNTGVQFNNITMSKVFLYQDLAFENLAGLYYYSTSSVSIYMSQINITNNTLDAQGKKIYGESSSGIFIDSFLSSVTLANSTFSQNTALQSKNSLSILSMNVSVYNVIFSDGNKYISDNDILNEIQGGLFYVKSSYLIVKECTFQNSKAQSGALYWQALGNATAGILDSIFQNNTASFSSLKSQGGAFYIETQFTDQITLDIKNNQFINNYAIYDGAAIFIQNFKKKAYIKMVFNTFIDNFSSNGACLDALLHENSMSEIDISMNHFSFQPQNSITISYINSQLEASDRLQNGFIALQGFNRTRLEQNEFYIDVFPRDYDFVLSSQDIQQVVFQSWILLMKSQYLLDLASKFTSSTIGQPLIVTQQLTQIQLINTVIQNLNSFYDKFALISQGKQLMTSSSLIRISALGAEFIGLQSQNLVCTQCNLGNIYVESSILNIRSSLFQQSQANQGAGLYLAKILGSTNYQSISQNIKSSNFYDVSRLLKTGNDKNSKRQLDSPPIDPNTGQRKIEQCQFLYNKATNGGAIFIDTAQIDIINTEFLQNSASKFGGAIYYNLQPNQPVNQNQFLVYSSQFVRNSANVGGAIYSNGNIIKTDDKTPENQNTYIQNIGKQFGSDKIQNPTGFQILSNNTIHKGNFTLKLHNSGPIQDEILVQFINEAGEVYSQVDPTSQIQLNLQLIQSQQQQSMGIVNPNSLQFTNNFFNLTSAVSVIGKFEQNLQIQLSSPYILIPSYDKTTGNVTEYSSSYIFYLNVNIRSCLAGEEQQVIEEKFDTCVPCISPTYNLQPNDQCKKCPLADAVCEGKTILLPPGYWRFNSSSDEILECINLVENCVGDINRTDPSGIVRSYQNQYCFEGHVGLRCEDCDILGKEWNKSYSKAGKFKCSDCTQVSGNILKLIAIQFGTIILTGFFVKSTIDLIQKKILQKIIPTSRKQQQQGESGIYIKIFMNYIQIIQTLFTFNLKIPDAFSSIFQYSASPVENSMMAQDCFLVQIIGTFMNKENMLYFRIIIGQMQVILTFFLFYICFLALAQIMRWKTSSAVIFCALNYIFISNQPGIFNMIVGSFSCTSTQTASFVKDYVQYQCDSTHSLWKYSLMLPLILLWALFIPAGQYYVLRRASKTPKDGLFQRRYNNNENQPLIKPDKPIVDRSSVIQKETMLDSSKIRYALGFIYLEYRKDTYYWEMIKIFEKMLIIFVLNMYDSEIKLKGILCFIIIFGYGLISLKYRPYQREQLNSVDFWSSNICALSLVLGVMLSSADSNQIIQYLGYGFIILINLIFVLWIVKIILSAYLEEFDEIVNKAKIFLCKMYPSLKPILKPKEFDPKKIKLIWDSLKHAINEYSRAKKIQVQQLNLKTSPNFQDELETPNQLMMNVVINRVPDDFRRIVSAQPIYPAQQVFRTENHNPLEEEEEIKDQYEGLPQNNSPDQSNLDGMNERRNKQKTITRLSELYVNSSKMIHTAQNYEDMYYQELKAAFKDVEFKNWLRIKDREIRIDYDQQSDFQNIEALKNNIKKKKKKLTEQLKNYIHQYSNKEDIVDYFKSLQKDIDDKSKFIVNPSMLKDVDAYFTYYGKMIELQVKMINLEDITKNLYILEHQNNRSDIFEFFKELIKEKVKFEKAEQDRNDFELYMELYERYLELKSKAENILSRKGNDKFTNELTKTKNTFLSKYSNTYNRESAKKEKESYRKQLEKQKQEMQSYLESSPLHSRPPSDGSGFGSNGSLQSPLSGEINVELQKF</sequence>
<dbReference type="OrthoDB" id="2116838at2759"/>
<feature type="region of interest" description="Disordered" evidence="2">
    <location>
        <begin position="3429"/>
        <end position="3490"/>
    </location>
</feature>
<feature type="transmembrane region" description="Helical" evidence="3">
    <location>
        <begin position="2848"/>
        <end position="2868"/>
    </location>
</feature>
<evidence type="ECO:0000256" key="1">
    <source>
        <dbReference type="SAM" id="Coils"/>
    </source>
</evidence>